<evidence type="ECO:0000256" key="1">
    <source>
        <dbReference type="SAM" id="Phobius"/>
    </source>
</evidence>
<feature type="transmembrane region" description="Helical" evidence="1">
    <location>
        <begin position="159"/>
        <end position="177"/>
    </location>
</feature>
<comment type="caution">
    <text evidence="2">The sequence shown here is derived from an EMBL/GenBank/DDBJ whole genome shotgun (WGS) entry which is preliminary data.</text>
</comment>
<organism evidence="2 3">
    <name type="scientific">Pedobacter psychrophilus</name>
    <dbReference type="NCBI Taxonomy" id="1826909"/>
    <lineage>
        <taxon>Bacteria</taxon>
        <taxon>Pseudomonadati</taxon>
        <taxon>Bacteroidota</taxon>
        <taxon>Sphingobacteriia</taxon>
        <taxon>Sphingobacteriales</taxon>
        <taxon>Sphingobacteriaceae</taxon>
        <taxon>Pedobacter</taxon>
    </lineage>
</organism>
<dbReference type="Proteomes" id="UP000078459">
    <property type="component" value="Unassembled WGS sequence"/>
</dbReference>
<dbReference type="EMBL" id="LWHJ01000031">
    <property type="protein sequence ID" value="OAQ38128.1"/>
    <property type="molecule type" value="Genomic_DNA"/>
</dbReference>
<evidence type="ECO:0000313" key="2">
    <source>
        <dbReference type="EMBL" id="OAQ38128.1"/>
    </source>
</evidence>
<evidence type="ECO:0000313" key="3">
    <source>
        <dbReference type="Proteomes" id="UP000078459"/>
    </source>
</evidence>
<keyword evidence="1" id="KW-1133">Transmembrane helix</keyword>
<dbReference type="RefSeq" id="WP_068823521.1">
    <property type="nucleotide sequence ID" value="NZ_LWHJ01000031.1"/>
</dbReference>
<feature type="transmembrane region" description="Helical" evidence="1">
    <location>
        <begin position="58"/>
        <end position="76"/>
    </location>
</feature>
<dbReference type="STRING" id="1826909.A5893_15100"/>
<accession>A0A179DAV7</accession>
<gene>
    <name evidence="2" type="ORF">A5893_15100</name>
</gene>
<feature type="transmembrane region" description="Helical" evidence="1">
    <location>
        <begin position="107"/>
        <end position="126"/>
    </location>
</feature>
<dbReference type="InterPro" id="IPR046487">
    <property type="entry name" value="DUF6580"/>
</dbReference>
<sequence length="192" mass="21881">MSLKNFNIRNWVLLFVIVLVTATRFIPLNGNISWFNFTPVGAIALFAGTYFKERWKAYLVPLLVLFVSDIFINHAYTGNWTLFYGGFQWIYLSFAIMVFIGSLIKKVNVGTVFLGSIAGVFVHWIITDIQPWLSGTMYNKDITGYYQSLIAAIPFERNLLLGNLIFGAILYGGFELAKSKFTILKTNKELVY</sequence>
<reference evidence="2 3" key="2">
    <citation type="submission" date="2016-06" db="EMBL/GenBank/DDBJ databases">
        <title>Pedobacter psychrophilus sp. nov., isolated from Antarctic fragmentary rock.</title>
        <authorList>
            <person name="Svec P."/>
        </authorList>
    </citation>
    <scope>NUCLEOTIDE SEQUENCE [LARGE SCALE GENOMIC DNA]</scope>
    <source>
        <strain evidence="2 3">CCM 8644</strain>
    </source>
</reference>
<keyword evidence="1" id="KW-0472">Membrane</keyword>
<feature type="transmembrane region" description="Helical" evidence="1">
    <location>
        <begin position="82"/>
        <end position="100"/>
    </location>
</feature>
<keyword evidence="3" id="KW-1185">Reference proteome</keyword>
<dbReference type="OrthoDB" id="9806699at2"/>
<keyword evidence="1" id="KW-0812">Transmembrane</keyword>
<feature type="transmembrane region" description="Helical" evidence="1">
    <location>
        <begin position="32"/>
        <end position="51"/>
    </location>
</feature>
<dbReference type="Pfam" id="PF20221">
    <property type="entry name" value="DUF6580"/>
    <property type="match status" value="1"/>
</dbReference>
<protein>
    <submittedName>
        <fullName evidence="2">Uncharacterized protein</fullName>
    </submittedName>
</protein>
<reference evidence="2 3" key="1">
    <citation type="submission" date="2016-04" db="EMBL/GenBank/DDBJ databases">
        <authorList>
            <person name="Evans L.H."/>
            <person name="Alamgir A."/>
            <person name="Owens N."/>
            <person name="Weber N.D."/>
            <person name="Virtaneva K."/>
            <person name="Barbian K."/>
            <person name="Babar A."/>
            <person name="Rosenke K."/>
        </authorList>
    </citation>
    <scope>NUCLEOTIDE SEQUENCE [LARGE SCALE GENOMIC DNA]</scope>
    <source>
        <strain evidence="2 3">CCM 8644</strain>
    </source>
</reference>
<feature type="transmembrane region" description="Helical" evidence="1">
    <location>
        <begin position="7"/>
        <end position="26"/>
    </location>
</feature>
<name>A0A179DAV7_9SPHI</name>
<proteinExistence type="predicted"/>
<dbReference type="AlphaFoldDB" id="A0A179DAV7"/>